<evidence type="ECO:0000313" key="2">
    <source>
        <dbReference type="Proteomes" id="UP000033882"/>
    </source>
</evidence>
<dbReference type="Proteomes" id="UP000033882">
    <property type="component" value="Unassembled WGS sequence"/>
</dbReference>
<sequence>MGAELFERMSVRVIAGIDPETGKLIRAKGLIAEIKTSGICTCKYTVSKREMFGFYYTETLVSIRGPELGGWLERIEVMRPQIAGRDMVERALHAAGKAYRADDKDVIVKLARDLCPCDDTCGSRQRMRFVREALCAYAASRRESTLPEMILMIEDYLAP</sequence>
<dbReference type="EMBL" id="LCPB01000014">
    <property type="protein sequence ID" value="KKU89433.1"/>
    <property type="molecule type" value="Genomic_DNA"/>
</dbReference>
<evidence type="ECO:0000313" key="1">
    <source>
        <dbReference type="EMBL" id="KKU89433.1"/>
    </source>
</evidence>
<accession>A0A0G1WGH8</accession>
<organism evidence="1 2">
    <name type="scientific">Candidatus Wolfebacteria bacterium GW2011_GWA2_47_9b</name>
    <dbReference type="NCBI Taxonomy" id="1619005"/>
    <lineage>
        <taxon>Bacteria</taxon>
        <taxon>Candidatus Wolfeibacteriota</taxon>
    </lineage>
</organism>
<dbReference type="AlphaFoldDB" id="A0A0G1WGH8"/>
<comment type="caution">
    <text evidence="1">The sequence shown here is derived from an EMBL/GenBank/DDBJ whole genome shotgun (WGS) entry which is preliminary data.</text>
</comment>
<gene>
    <name evidence="1" type="ORF">UY19_C0014G0033</name>
</gene>
<reference evidence="1 2" key="1">
    <citation type="journal article" date="2015" name="Nature">
        <title>rRNA introns, odd ribosomes, and small enigmatic genomes across a large radiation of phyla.</title>
        <authorList>
            <person name="Brown C.T."/>
            <person name="Hug L.A."/>
            <person name="Thomas B.C."/>
            <person name="Sharon I."/>
            <person name="Castelle C.J."/>
            <person name="Singh A."/>
            <person name="Wilkins M.J."/>
            <person name="Williams K.H."/>
            <person name="Banfield J.F."/>
        </authorList>
    </citation>
    <scope>NUCLEOTIDE SEQUENCE [LARGE SCALE GENOMIC DNA]</scope>
</reference>
<protein>
    <submittedName>
        <fullName evidence="1">Uncharacterized protein</fullName>
    </submittedName>
</protein>
<proteinExistence type="predicted"/>
<name>A0A0G1WGH8_9BACT</name>